<evidence type="ECO:0000313" key="5">
    <source>
        <dbReference type="Proteomes" id="UP000800041"/>
    </source>
</evidence>
<dbReference type="Gene3D" id="2.40.50.40">
    <property type="match status" value="1"/>
</dbReference>
<dbReference type="EMBL" id="ML977228">
    <property type="protein sequence ID" value="KAF1980694.1"/>
    <property type="molecule type" value="Genomic_DNA"/>
</dbReference>
<protein>
    <recommendedName>
        <fullName evidence="3">Chromo domain-containing protein</fullName>
    </recommendedName>
</protein>
<evidence type="ECO:0000256" key="2">
    <source>
        <dbReference type="SAM" id="MobiDB-lite"/>
    </source>
</evidence>
<keyword evidence="5" id="KW-1185">Reference proteome</keyword>
<feature type="region of interest" description="Disordered" evidence="2">
    <location>
        <begin position="18"/>
        <end position="41"/>
    </location>
</feature>
<feature type="domain" description="Chromo" evidence="3">
    <location>
        <begin position="42"/>
        <end position="113"/>
    </location>
</feature>
<sequence>MQIYNVFHPWLLHLDDGQPLPGQAQELPPPVNAEAPEEEQEWEVDEVVDSRMNRAKTDTATKKRGLLEYKLQYRGYEGWNETPSWQPYWDAAGCPHLVADYHHRYPRKPGPHMTFQTPTDWEPLL</sequence>
<comment type="subunit">
    <text evidence="1">Component of the NuA4 histone acetyltransferase complex.</text>
</comment>
<evidence type="ECO:0000259" key="3">
    <source>
        <dbReference type="PROSITE" id="PS50013"/>
    </source>
</evidence>
<dbReference type="AlphaFoldDB" id="A0A6G1GIQ3"/>
<evidence type="ECO:0000256" key="1">
    <source>
        <dbReference type="ARBA" id="ARBA00011353"/>
    </source>
</evidence>
<dbReference type="PROSITE" id="PS50013">
    <property type="entry name" value="CHROMO_2"/>
    <property type="match status" value="1"/>
</dbReference>
<dbReference type="InterPro" id="IPR016197">
    <property type="entry name" value="Chromo-like_dom_sf"/>
</dbReference>
<dbReference type="GO" id="GO:0006338">
    <property type="term" value="P:chromatin remodeling"/>
    <property type="evidence" value="ECO:0007669"/>
    <property type="project" value="UniProtKB-ARBA"/>
</dbReference>
<dbReference type="InterPro" id="IPR000953">
    <property type="entry name" value="Chromo/chromo_shadow_dom"/>
</dbReference>
<reference evidence="4" key="1">
    <citation type="journal article" date="2020" name="Stud. Mycol.">
        <title>101 Dothideomycetes genomes: a test case for predicting lifestyles and emergence of pathogens.</title>
        <authorList>
            <person name="Haridas S."/>
            <person name="Albert R."/>
            <person name="Binder M."/>
            <person name="Bloem J."/>
            <person name="Labutti K."/>
            <person name="Salamov A."/>
            <person name="Andreopoulos B."/>
            <person name="Baker S."/>
            <person name="Barry K."/>
            <person name="Bills G."/>
            <person name="Bluhm B."/>
            <person name="Cannon C."/>
            <person name="Castanera R."/>
            <person name="Culley D."/>
            <person name="Daum C."/>
            <person name="Ezra D."/>
            <person name="Gonzalez J."/>
            <person name="Henrissat B."/>
            <person name="Kuo A."/>
            <person name="Liang C."/>
            <person name="Lipzen A."/>
            <person name="Lutzoni F."/>
            <person name="Magnuson J."/>
            <person name="Mondo S."/>
            <person name="Nolan M."/>
            <person name="Ohm R."/>
            <person name="Pangilinan J."/>
            <person name="Park H.-J."/>
            <person name="Ramirez L."/>
            <person name="Alfaro M."/>
            <person name="Sun H."/>
            <person name="Tritt A."/>
            <person name="Yoshinaga Y."/>
            <person name="Zwiers L.-H."/>
            <person name="Turgeon B."/>
            <person name="Goodwin S."/>
            <person name="Spatafora J."/>
            <person name="Crous P."/>
            <person name="Grigoriev I."/>
        </authorList>
    </citation>
    <scope>NUCLEOTIDE SEQUENCE</scope>
    <source>
        <strain evidence="4">CBS 113979</strain>
    </source>
</reference>
<dbReference type="SUPFAM" id="SSF54160">
    <property type="entry name" value="Chromo domain-like"/>
    <property type="match status" value="1"/>
</dbReference>
<evidence type="ECO:0000313" key="4">
    <source>
        <dbReference type="EMBL" id="KAF1980694.1"/>
    </source>
</evidence>
<organism evidence="4 5">
    <name type="scientific">Aulographum hederae CBS 113979</name>
    <dbReference type="NCBI Taxonomy" id="1176131"/>
    <lineage>
        <taxon>Eukaryota</taxon>
        <taxon>Fungi</taxon>
        <taxon>Dikarya</taxon>
        <taxon>Ascomycota</taxon>
        <taxon>Pezizomycotina</taxon>
        <taxon>Dothideomycetes</taxon>
        <taxon>Pleosporomycetidae</taxon>
        <taxon>Aulographales</taxon>
        <taxon>Aulographaceae</taxon>
    </lineage>
</organism>
<dbReference type="Proteomes" id="UP000800041">
    <property type="component" value="Unassembled WGS sequence"/>
</dbReference>
<name>A0A6G1GIQ3_9PEZI</name>
<dbReference type="SMART" id="SM00298">
    <property type="entry name" value="CHROMO"/>
    <property type="match status" value="1"/>
</dbReference>
<accession>A0A6G1GIQ3</accession>
<dbReference type="OrthoDB" id="3689183at2759"/>
<proteinExistence type="predicted"/>
<feature type="non-terminal residue" evidence="4">
    <location>
        <position position="125"/>
    </location>
</feature>
<gene>
    <name evidence="4" type="ORF">K402DRAFT_387701</name>
</gene>